<dbReference type="Pfam" id="PF07980">
    <property type="entry name" value="SusD_RagB"/>
    <property type="match status" value="1"/>
</dbReference>
<comment type="similarity">
    <text evidence="2">Belongs to the SusD family.</text>
</comment>
<gene>
    <name evidence="9" type="ORF">rosag_02230</name>
</gene>
<evidence type="ECO:0000256" key="4">
    <source>
        <dbReference type="ARBA" id="ARBA00023136"/>
    </source>
</evidence>
<feature type="domain" description="RagB/SusD" evidence="7">
    <location>
        <begin position="307"/>
        <end position="532"/>
    </location>
</feature>
<dbReference type="Proteomes" id="UP001161325">
    <property type="component" value="Unassembled WGS sequence"/>
</dbReference>
<feature type="chain" id="PRO_5041367028" evidence="6">
    <location>
        <begin position="20"/>
        <end position="532"/>
    </location>
</feature>
<dbReference type="Pfam" id="PF14322">
    <property type="entry name" value="SusD-like_3"/>
    <property type="match status" value="1"/>
</dbReference>
<feature type="domain" description="SusD-like N-terminal" evidence="8">
    <location>
        <begin position="95"/>
        <end position="229"/>
    </location>
</feature>
<dbReference type="RefSeq" id="WP_284348153.1">
    <property type="nucleotide sequence ID" value="NZ_BRXS01000001.1"/>
</dbReference>
<evidence type="ECO:0000256" key="5">
    <source>
        <dbReference type="ARBA" id="ARBA00023237"/>
    </source>
</evidence>
<evidence type="ECO:0000256" key="3">
    <source>
        <dbReference type="ARBA" id="ARBA00022729"/>
    </source>
</evidence>
<sequence length="532" mass="58102">MLKRAITLLGAAAALLGAAACNDEAFLTEVPYDFVGPENFYATADDARAALAGVYATSVSSTGDNYYGRNFVMLVEFLTEMQTPYLSATNERSLVDNYTFTPAHSYIYSTWQSAYQAINRANSVIDRVPAIPMDTTLRSRLVAEAKFLRALHYFNLVRMFGGVPLRTKETTTLDSLQQPRASAQAVYAQIVTDLKDAIRVLPAQRTYTGPDIGRASRGAAKTLLAKAYLQRAGTGVTPNVGVDSALALLQDVKATEGYALVANYASLFDMTNEVNSEVIFDVQCSRSNGVGCRLSNQVAPRMSNYGSGQNGSFTAEEPFFLEFAANDRRLATTWQLSFTNKAGATITYGPTTNTANGAYGADTPYMAKFLDRLSVTAGNDEPNYIILRYADNLLMEAEAINELQGPTAAAYAAINAVRTRAGLADLTAGLAKAAFKDSVFAQRRLELSMEGPHGYFDSQRNWAWAKARIEANFARGVQWLTLPAAQRVRQSRWPKFATGTTAVPVLTDKYRLLPIPTQARDLNPQLEQNPGW</sequence>
<evidence type="ECO:0000313" key="10">
    <source>
        <dbReference type="Proteomes" id="UP001161325"/>
    </source>
</evidence>
<evidence type="ECO:0000256" key="6">
    <source>
        <dbReference type="SAM" id="SignalP"/>
    </source>
</evidence>
<keyword evidence="10" id="KW-1185">Reference proteome</keyword>
<dbReference type="EMBL" id="BRXS01000001">
    <property type="protein sequence ID" value="GLC23710.1"/>
    <property type="molecule type" value="Genomic_DNA"/>
</dbReference>
<dbReference type="InterPro" id="IPR011990">
    <property type="entry name" value="TPR-like_helical_dom_sf"/>
</dbReference>
<keyword evidence="4" id="KW-0472">Membrane</keyword>
<organism evidence="9 10">
    <name type="scientific">Roseisolibacter agri</name>
    <dbReference type="NCBI Taxonomy" id="2014610"/>
    <lineage>
        <taxon>Bacteria</taxon>
        <taxon>Pseudomonadati</taxon>
        <taxon>Gemmatimonadota</taxon>
        <taxon>Gemmatimonadia</taxon>
        <taxon>Gemmatimonadales</taxon>
        <taxon>Gemmatimonadaceae</taxon>
        <taxon>Roseisolibacter</taxon>
    </lineage>
</organism>
<keyword evidence="3 6" id="KW-0732">Signal</keyword>
<evidence type="ECO:0000259" key="8">
    <source>
        <dbReference type="Pfam" id="PF14322"/>
    </source>
</evidence>
<evidence type="ECO:0000256" key="1">
    <source>
        <dbReference type="ARBA" id="ARBA00004442"/>
    </source>
</evidence>
<keyword evidence="5" id="KW-0998">Cell outer membrane</keyword>
<comment type="subcellular location">
    <subcellularLocation>
        <location evidence="1">Cell outer membrane</location>
    </subcellularLocation>
</comment>
<dbReference type="PROSITE" id="PS51257">
    <property type="entry name" value="PROKAR_LIPOPROTEIN"/>
    <property type="match status" value="1"/>
</dbReference>
<dbReference type="AlphaFoldDB" id="A0AA37V047"/>
<name>A0AA37V047_9BACT</name>
<comment type="caution">
    <text evidence="9">The sequence shown here is derived from an EMBL/GenBank/DDBJ whole genome shotgun (WGS) entry which is preliminary data.</text>
</comment>
<evidence type="ECO:0000259" key="7">
    <source>
        <dbReference type="Pfam" id="PF07980"/>
    </source>
</evidence>
<dbReference type="Gene3D" id="1.25.40.390">
    <property type="match status" value="1"/>
</dbReference>
<dbReference type="InterPro" id="IPR012944">
    <property type="entry name" value="SusD_RagB_dom"/>
</dbReference>
<protein>
    <submittedName>
        <fullName evidence="9">Membrane protein</fullName>
    </submittedName>
</protein>
<dbReference type="GO" id="GO:0009279">
    <property type="term" value="C:cell outer membrane"/>
    <property type="evidence" value="ECO:0007669"/>
    <property type="project" value="UniProtKB-SubCell"/>
</dbReference>
<accession>A0AA37V047</accession>
<evidence type="ECO:0000256" key="2">
    <source>
        <dbReference type="ARBA" id="ARBA00006275"/>
    </source>
</evidence>
<dbReference type="SUPFAM" id="SSF48452">
    <property type="entry name" value="TPR-like"/>
    <property type="match status" value="1"/>
</dbReference>
<dbReference type="InterPro" id="IPR033985">
    <property type="entry name" value="SusD-like_N"/>
</dbReference>
<dbReference type="CDD" id="cd08977">
    <property type="entry name" value="SusD"/>
    <property type="match status" value="1"/>
</dbReference>
<reference evidence="9" key="1">
    <citation type="submission" date="2022-08" db="EMBL/GenBank/DDBJ databases">
        <title>Draft genome sequencing of Roseisolibacter agri AW1220.</title>
        <authorList>
            <person name="Tobiishi Y."/>
            <person name="Tonouchi A."/>
        </authorList>
    </citation>
    <scope>NUCLEOTIDE SEQUENCE</scope>
    <source>
        <strain evidence="9">AW1220</strain>
    </source>
</reference>
<evidence type="ECO:0000313" key="9">
    <source>
        <dbReference type="EMBL" id="GLC23710.1"/>
    </source>
</evidence>
<proteinExistence type="inferred from homology"/>
<feature type="signal peptide" evidence="6">
    <location>
        <begin position="1"/>
        <end position="19"/>
    </location>
</feature>